<sequence>MTGAPVPAELQHWAAAFDRGHHYDAVYDRASAARYLARNRATATVLVVIGVVSLLLCLVLVIFGGGFTRLLIVLGLFGLVAMLVTLPTIVSVGKRLRRLDAGQGVFARVSRDGVSFGLVERIAWSEVLAVIVFDDSARLRRTLGIPVLGWGARMSMKAGNGARGLSLALHDGSAVRARIREERERGFVRLWGPKTDPARKGDVSLILDPLLDEASMRALTEAVVTAAILNGVPVITPRSSAEYVKTLGRLLDPKWPAGL</sequence>
<keyword evidence="1" id="KW-1133">Transmembrane helix</keyword>
<name>A0A444PYZ7_9MICO</name>
<keyword evidence="3" id="KW-1185">Reference proteome</keyword>
<evidence type="ECO:0000313" key="3">
    <source>
        <dbReference type="Proteomes" id="UP000288547"/>
    </source>
</evidence>
<keyword evidence="1" id="KW-0472">Membrane</keyword>
<feature type="transmembrane region" description="Helical" evidence="1">
    <location>
        <begin position="43"/>
        <end position="64"/>
    </location>
</feature>
<dbReference type="AlphaFoldDB" id="A0A444PYZ7"/>
<evidence type="ECO:0000313" key="2">
    <source>
        <dbReference type="EMBL" id="RWZ53098.1"/>
    </source>
</evidence>
<comment type="caution">
    <text evidence="2">The sequence shown here is derived from an EMBL/GenBank/DDBJ whole genome shotgun (WGS) entry which is preliminary data.</text>
</comment>
<gene>
    <name evidence="2" type="ORF">ELQ90_04020</name>
</gene>
<dbReference type="EMBL" id="RZNB01000001">
    <property type="protein sequence ID" value="RWZ53098.1"/>
    <property type="molecule type" value="Genomic_DNA"/>
</dbReference>
<feature type="transmembrane region" description="Helical" evidence="1">
    <location>
        <begin position="70"/>
        <end position="90"/>
    </location>
</feature>
<accession>A0A444PYZ7</accession>
<reference evidence="2 3" key="1">
    <citation type="submission" date="2018-12" db="EMBL/GenBank/DDBJ databases">
        <authorList>
            <person name="Li F."/>
        </authorList>
    </citation>
    <scope>NUCLEOTIDE SEQUENCE [LARGE SCALE GENOMIC DNA]</scope>
    <source>
        <strain evidence="2 3">11W25H-1</strain>
    </source>
</reference>
<keyword evidence="1" id="KW-0812">Transmembrane</keyword>
<protein>
    <submittedName>
        <fullName evidence="2">Uncharacterized protein</fullName>
    </submittedName>
</protein>
<organism evidence="2 3">
    <name type="scientific">Labedella phragmitis</name>
    <dbReference type="NCBI Taxonomy" id="2498849"/>
    <lineage>
        <taxon>Bacteria</taxon>
        <taxon>Bacillati</taxon>
        <taxon>Actinomycetota</taxon>
        <taxon>Actinomycetes</taxon>
        <taxon>Micrococcales</taxon>
        <taxon>Microbacteriaceae</taxon>
        <taxon>Labedella</taxon>
    </lineage>
</organism>
<dbReference type="RefSeq" id="WP_128493941.1">
    <property type="nucleotide sequence ID" value="NZ_RZNB01000001.1"/>
</dbReference>
<proteinExistence type="predicted"/>
<dbReference type="Proteomes" id="UP000288547">
    <property type="component" value="Unassembled WGS sequence"/>
</dbReference>
<dbReference type="OrthoDB" id="5112256at2"/>
<evidence type="ECO:0000256" key="1">
    <source>
        <dbReference type="SAM" id="Phobius"/>
    </source>
</evidence>